<keyword evidence="2" id="KW-0479">Metal-binding</keyword>
<dbReference type="GO" id="GO:0016829">
    <property type="term" value="F:lyase activity"/>
    <property type="evidence" value="ECO:0007669"/>
    <property type="project" value="UniProtKB-KW"/>
</dbReference>
<evidence type="ECO:0000256" key="3">
    <source>
        <dbReference type="ARBA" id="ARBA00022842"/>
    </source>
</evidence>
<organism evidence="4 5">
    <name type="scientific">Tumebacillus lipolyticus</name>
    <dbReference type="NCBI Taxonomy" id="1280370"/>
    <lineage>
        <taxon>Bacteria</taxon>
        <taxon>Bacillati</taxon>
        <taxon>Bacillota</taxon>
        <taxon>Bacilli</taxon>
        <taxon>Bacillales</taxon>
        <taxon>Alicyclobacillaceae</taxon>
        <taxon>Tumebacillus</taxon>
    </lineage>
</organism>
<keyword evidence="4" id="KW-0456">Lyase</keyword>
<evidence type="ECO:0000313" key="5">
    <source>
        <dbReference type="Proteomes" id="UP001597343"/>
    </source>
</evidence>
<keyword evidence="5" id="KW-1185">Reference proteome</keyword>
<dbReference type="Proteomes" id="UP001597343">
    <property type="component" value="Unassembled WGS sequence"/>
</dbReference>
<accession>A0ABW4ZW77</accession>
<dbReference type="PANTHER" id="PTHR32308:SF10">
    <property type="entry name" value="CITRATE LYASE SUBUNIT BETA"/>
    <property type="match status" value="1"/>
</dbReference>
<dbReference type="RefSeq" id="WP_386045568.1">
    <property type="nucleotide sequence ID" value="NZ_JBHUIO010000005.1"/>
</dbReference>
<dbReference type="Pfam" id="PF15617">
    <property type="entry name" value="C-C_Bond_Lyase"/>
    <property type="match status" value="1"/>
</dbReference>
<comment type="cofactor">
    <cofactor evidence="1">
        <name>Mg(2+)</name>
        <dbReference type="ChEBI" id="CHEBI:18420"/>
    </cofactor>
</comment>
<dbReference type="Gene3D" id="3.20.20.60">
    <property type="entry name" value="Phosphoenolpyruvate-binding domains"/>
    <property type="match status" value="1"/>
</dbReference>
<evidence type="ECO:0000256" key="2">
    <source>
        <dbReference type="ARBA" id="ARBA00022723"/>
    </source>
</evidence>
<name>A0ABW4ZW77_9BACL</name>
<dbReference type="PANTHER" id="PTHR32308">
    <property type="entry name" value="LYASE BETA SUBUNIT, PUTATIVE (AFU_ORTHOLOGUE AFUA_4G13030)-RELATED"/>
    <property type="match status" value="1"/>
</dbReference>
<dbReference type="EMBL" id="JBHUIO010000005">
    <property type="protein sequence ID" value="MFD2169990.1"/>
    <property type="molecule type" value="Genomic_DNA"/>
</dbReference>
<comment type="caution">
    <text evidence="4">The sequence shown here is derived from an EMBL/GenBank/DDBJ whole genome shotgun (WGS) entry which is preliminary data.</text>
</comment>
<reference evidence="5" key="1">
    <citation type="journal article" date="2019" name="Int. J. Syst. Evol. Microbiol.">
        <title>The Global Catalogue of Microorganisms (GCM) 10K type strain sequencing project: providing services to taxonomists for standard genome sequencing and annotation.</title>
        <authorList>
            <consortium name="The Broad Institute Genomics Platform"/>
            <consortium name="The Broad Institute Genome Sequencing Center for Infectious Disease"/>
            <person name="Wu L."/>
            <person name="Ma J."/>
        </authorList>
    </citation>
    <scope>NUCLEOTIDE SEQUENCE [LARGE SCALE GENOMIC DNA]</scope>
    <source>
        <strain evidence="5">CGMCC 1.13574</strain>
    </source>
</reference>
<dbReference type="SUPFAM" id="SSF51621">
    <property type="entry name" value="Phosphoenolpyruvate/pyruvate domain"/>
    <property type="match status" value="1"/>
</dbReference>
<evidence type="ECO:0000256" key="1">
    <source>
        <dbReference type="ARBA" id="ARBA00001946"/>
    </source>
</evidence>
<gene>
    <name evidence="4" type="ORF">ACFSOY_08275</name>
</gene>
<keyword evidence="3" id="KW-0460">Magnesium</keyword>
<dbReference type="InterPro" id="IPR040442">
    <property type="entry name" value="Pyrv_kinase-like_dom_sf"/>
</dbReference>
<sequence length="395" mass="45049">MRYFNYLSEDEALAAFYKQPAPFCNHSSKEMLSYAAGAALYSPATRQTIAEDILHQKHEGLVAMVFDLEDAIGDHQVEAAEASLQQQLFKLASYVEIGALSEDRVPLLFVRVRSPEQMRRMILRFEARVALITGFFFPKFTPERGEDFFRILEEYNRHKEQSAPTLYGSPILESESIIYLEQRAVTLAGSKAIVDRYRDYVLNVRIGATDFSSLFGVRRSVHHTIYDIAVIRDCIADIINTFGRAGDGYQISGPVWEYFPHRGTELSPPEERVERIARQYRLRPTHPAECGLIREVLLDKENGLVGKTMIHPSQLRIVQTLHAVTREEYLDAISIVQSQDGRQGVVRSEYANKMNEVKPHLNWAKRILAKANVYGVLHEQDNFHSPVSKQGQAYV</sequence>
<protein>
    <submittedName>
        <fullName evidence="4">HpcH/HpaI aldolase/citrate lyase family protein</fullName>
    </submittedName>
</protein>
<dbReference type="InterPro" id="IPR015813">
    <property type="entry name" value="Pyrv/PenolPyrv_kinase-like_dom"/>
</dbReference>
<dbReference type="InterPro" id="IPR039480">
    <property type="entry name" value="C-C_Bond_Lyase-like"/>
</dbReference>
<evidence type="ECO:0000313" key="4">
    <source>
        <dbReference type="EMBL" id="MFD2169990.1"/>
    </source>
</evidence>
<proteinExistence type="predicted"/>